<dbReference type="InterPro" id="IPR016134">
    <property type="entry name" value="Dockerin_dom"/>
</dbReference>
<feature type="chain" id="PRO_5012482497" description="Dockerin domain-containing protein" evidence="1">
    <location>
        <begin position="21"/>
        <end position="223"/>
    </location>
</feature>
<evidence type="ECO:0000259" key="2">
    <source>
        <dbReference type="PROSITE" id="PS51766"/>
    </source>
</evidence>
<dbReference type="Gene3D" id="1.10.1330.10">
    <property type="entry name" value="Dockerin domain"/>
    <property type="match status" value="1"/>
</dbReference>
<keyword evidence="4" id="KW-1185">Reference proteome</keyword>
<name>A0A1U9NLH6_9BACT</name>
<reference evidence="4" key="1">
    <citation type="submission" date="2017-02" db="EMBL/GenBank/DDBJ databases">
        <title>Comparative genomics and description of representatives of a novel lineage of planctomycetes thriving in anoxic sediments.</title>
        <authorList>
            <person name="Spring S."/>
            <person name="Bunk B."/>
            <person name="Sproer C."/>
        </authorList>
    </citation>
    <scope>NUCLEOTIDE SEQUENCE [LARGE SCALE GENOMIC DNA]</scope>
    <source>
        <strain evidence="4">ST-NAGAB-D1</strain>
    </source>
</reference>
<dbReference type="Proteomes" id="UP000189674">
    <property type="component" value="Chromosome"/>
</dbReference>
<proteinExistence type="predicted"/>
<dbReference type="KEGG" id="alus:STSP2_01505"/>
<organism evidence="3 4">
    <name type="scientific">Anaerohalosphaera lusitana</name>
    <dbReference type="NCBI Taxonomy" id="1936003"/>
    <lineage>
        <taxon>Bacteria</taxon>
        <taxon>Pseudomonadati</taxon>
        <taxon>Planctomycetota</taxon>
        <taxon>Phycisphaerae</taxon>
        <taxon>Sedimentisphaerales</taxon>
        <taxon>Anaerohalosphaeraceae</taxon>
        <taxon>Anaerohalosphaera</taxon>
    </lineage>
</organism>
<dbReference type="Pfam" id="PF00404">
    <property type="entry name" value="Dockerin_1"/>
    <property type="match status" value="1"/>
</dbReference>
<gene>
    <name evidence="3" type="ORF">STSP2_01505</name>
</gene>
<sequence precursor="true">MMKRVLLLALCMLVNASVPAAPNMNVFRADGETPLEYQEIMVGTQLTLVISNDNADYWSGSVALYDPNIPMADITGREYNGFSYDGSCLPASGFGSAVYDWTEQGVRGFDLYAGYTGVTAGDWFVLDYKAVQVGECTVQMHEHNMPDGPAILIDEQTFIHVPTRDFNADSVVDYSDLVVMSRYWGQTDVADPSDVKGADLNEDGAVDMNDLLLFSCYWLEKTG</sequence>
<feature type="domain" description="Dockerin" evidence="2">
    <location>
        <begin position="159"/>
        <end position="223"/>
    </location>
</feature>
<evidence type="ECO:0000256" key="1">
    <source>
        <dbReference type="SAM" id="SignalP"/>
    </source>
</evidence>
<protein>
    <recommendedName>
        <fullName evidence="2">Dockerin domain-containing protein</fullName>
    </recommendedName>
</protein>
<dbReference type="InterPro" id="IPR002105">
    <property type="entry name" value="Dockerin_1_rpt"/>
</dbReference>
<dbReference type="InterPro" id="IPR036439">
    <property type="entry name" value="Dockerin_dom_sf"/>
</dbReference>
<dbReference type="GO" id="GO:0004553">
    <property type="term" value="F:hydrolase activity, hydrolyzing O-glycosyl compounds"/>
    <property type="evidence" value="ECO:0007669"/>
    <property type="project" value="InterPro"/>
</dbReference>
<keyword evidence="1" id="KW-0732">Signal</keyword>
<feature type="signal peptide" evidence="1">
    <location>
        <begin position="1"/>
        <end position="20"/>
    </location>
</feature>
<dbReference type="RefSeq" id="WP_146661264.1">
    <property type="nucleotide sequence ID" value="NZ_CP019791.1"/>
</dbReference>
<accession>A0A1U9NLH6</accession>
<evidence type="ECO:0000313" key="4">
    <source>
        <dbReference type="Proteomes" id="UP000189674"/>
    </source>
</evidence>
<dbReference type="EMBL" id="CP019791">
    <property type="protein sequence ID" value="AQT68346.1"/>
    <property type="molecule type" value="Genomic_DNA"/>
</dbReference>
<dbReference type="AlphaFoldDB" id="A0A1U9NLH6"/>
<dbReference type="GO" id="GO:0000272">
    <property type="term" value="P:polysaccharide catabolic process"/>
    <property type="evidence" value="ECO:0007669"/>
    <property type="project" value="InterPro"/>
</dbReference>
<dbReference type="PROSITE" id="PS51766">
    <property type="entry name" value="DOCKERIN"/>
    <property type="match status" value="1"/>
</dbReference>
<dbReference type="SUPFAM" id="SSF63446">
    <property type="entry name" value="Type I dockerin domain"/>
    <property type="match status" value="1"/>
</dbReference>
<evidence type="ECO:0000313" key="3">
    <source>
        <dbReference type="EMBL" id="AQT68346.1"/>
    </source>
</evidence>